<comment type="caution">
    <text evidence="1">The sequence shown here is derived from an EMBL/GenBank/DDBJ whole genome shotgun (WGS) entry which is preliminary data.</text>
</comment>
<dbReference type="Proteomes" id="UP000018438">
    <property type="component" value="Unassembled WGS sequence"/>
</dbReference>
<proteinExistence type="predicted"/>
<keyword evidence="2" id="KW-1185">Reference proteome</keyword>
<organism evidence="1 2">
    <name type="scientific">Acinetobacter schindleri NIPH 900</name>
    <dbReference type="NCBI Taxonomy" id="1217675"/>
    <lineage>
        <taxon>Bacteria</taxon>
        <taxon>Pseudomonadati</taxon>
        <taxon>Pseudomonadota</taxon>
        <taxon>Gammaproteobacteria</taxon>
        <taxon>Moraxellales</taxon>
        <taxon>Moraxellaceae</taxon>
        <taxon>Acinetobacter</taxon>
    </lineage>
</organism>
<name>N8Y5V2_9GAMM</name>
<dbReference type="AlphaFoldDB" id="N8Y5V2"/>
<gene>
    <name evidence="1" type="ORF">F965_00046</name>
</gene>
<protein>
    <submittedName>
        <fullName evidence="1">Uncharacterized protein</fullName>
    </submittedName>
</protein>
<sequence>MDVAEFEKLPGIAERLARSKTLKFDPECNAYHSPEWDSQTCCDQDYLNAALFGWNAKPALVSPWVEFDKPELFEQKDSDCLQSKEVFFELRHSGGTYHGWYIARPSENDDRCCGGCAYCECDGDRSDQEYEYFFNANVGDELFDEDDISRWMYTPEPKESENEE</sequence>
<dbReference type="PATRIC" id="fig|1217675.3.peg.41"/>
<evidence type="ECO:0000313" key="1">
    <source>
        <dbReference type="EMBL" id="ENV14700.1"/>
    </source>
</evidence>
<dbReference type="RefSeq" id="WP_004811431.1">
    <property type="nucleotide sequence ID" value="NZ_KB849446.1"/>
</dbReference>
<evidence type="ECO:0000313" key="2">
    <source>
        <dbReference type="Proteomes" id="UP000018438"/>
    </source>
</evidence>
<dbReference type="HOGENOM" id="CLU_1615470_0_0_6"/>
<reference evidence="1 2" key="1">
    <citation type="submission" date="2013-02" db="EMBL/GenBank/DDBJ databases">
        <title>The Genome Sequence of Acinetobacter schindleri NIPH 900.</title>
        <authorList>
            <consortium name="The Broad Institute Genome Sequencing Platform"/>
            <consortium name="The Broad Institute Genome Sequencing Center for Infectious Disease"/>
            <person name="Cerqueira G."/>
            <person name="Feldgarden M."/>
            <person name="Courvalin P."/>
            <person name="Perichon B."/>
            <person name="Grillot-Courvalin C."/>
            <person name="Clermont D."/>
            <person name="Rocha E."/>
            <person name="Yoon E.-J."/>
            <person name="Nemec A."/>
            <person name="Walker B."/>
            <person name="Young S.K."/>
            <person name="Zeng Q."/>
            <person name="Gargeya S."/>
            <person name="Fitzgerald M."/>
            <person name="Haas B."/>
            <person name="Abouelleil A."/>
            <person name="Alvarado L."/>
            <person name="Arachchi H.M."/>
            <person name="Berlin A.M."/>
            <person name="Chapman S.B."/>
            <person name="Dewar J."/>
            <person name="Goldberg J."/>
            <person name="Griggs A."/>
            <person name="Gujja S."/>
            <person name="Hansen M."/>
            <person name="Howarth C."/>
            <person name="Imamovic A."/>
            <person name="Larimer J."/>
            <person name="McCowan C."/>
            <person name="Murphy C."/>
            <person name="Neiman D."/>
            <person name="Pearson M."/>
            <person name="Priest M."/>
            <person name="Roberts A."/>
            <person name="Saif S."/>
            <person name="Shea T."/>
            <person name="Sisk P."/>
            <person name="Sykes S."/>
            <person name="Wortman J."/>
            <person name="Nusbaum C."/>
            <person name="Birren B."/>
        </authorList>
    </citation>
    <scope>NUCLEOTIDE SEQUENCE [LARGE SCALE GENOMIC DNA]</scope>
    <source>
        <strain evidence="1 2">NIPH 900</strain>
    </source>
</reference>
<dbReference type="EMBL" id="APPI01000003">
    <property type="protein sequence ID" value="ENV14700.1"/>
    <property type="molecule type" value="Genomic_DNA"/>
</dbReference>
<accession>N8Y5V2</accession>